<evidence type="ECO:0000256" key="13">
    <source>
        <dbReference type="SAM" id="MobiDB-lite"/>
    </source>
</evidence>
<dbReference type="SUPFAM" id="SSF50677">
    <property type="entry name" value="ValRS/IleRS/LeuRS editing domain"/>
    <property type="match status" value="1"/>
</dbReference>
<dbReference type="GO" id="GO:0005524">
    <property type="term" value="F:ATP binding"/>
    <property type="evidence" value="ECO:0007669"/>
    <property type="project" value="UniProtKB-KW"/>
</dbReference>
<dbReference type="InterPro" id="IPR001412">
    <property type="entry name" value="aa-tRNA-synth_I_CS"/>
</dbReference>
<evidence type="ECO:0000256" key="1">
    <source>
        <dbReference type="ARBA" id="ARBA00004173"/>
    </source>
</evidence>
<evidence type="ECO:0000256" key="4">
    <source>
        <dbReference type="ARBA" id="ARBA00022598"/>
    </source>
</evidence>
<feature type="domain" description="Aminoacyl-tRNA synthetase class Ia" evidence="14">
    <location>
        <begin position="433"/>
        <end position="1078"/>
    </location>
</feature>
<dbReference type="FunFam" id="3.40.50.620:FF:000111">
    <property type="entry name" value="Mitochondrial isoleucyl-tRNA synthetase"/>
    <property type="match status" value="1"/>
</dbReference>
<dbReference type="InterPro" id="IPR009080">
    <property type="entry name" value="tRNAsynth_Ia_anticodon-bd"/>
</dbReference>
<organism evidence="17 18">
    <name type="scientific">Dichotomopilus funicola</name>
    <dbReference type="NCBI Taxonomy" id="1934379"/>
    <lineage>
        <taxon>Eukaryota</taxon>
        <taxon>Fungi</taxon>
        <taxon>Dikarya</taxon>
        <taxon>Ascomycota</taxon>
        <taxon>Pezizomycotina</taxon>
        <taxon>Sordariomycetes</taxon>
        <taxon>Sordariomycetidae</taxon>
        <taxon>Sordariales</taxon>
        <taxon>Chaetomiaceae</taxon>
        <taxon>Dichotomopilus</taxon>
    </lineage>
</organism>
<proteinExistence type="inferred from homology"/>
<evidence type="ECO:0000256" key="3">
    <source>
        <dbReference type="ARBA" id="ARBA00013165"/>
    </source>
</evidence>
<dbReference type="EMBL" id="MU853574">
    <property type="protein sequence ID" value="KAK4144797.1"/>
    <property type="molecule type" value="Genomic_DNA"/>
</dbReference>
<dbReference type="Gene3D" id="3.90.740.10">
    <property type="entry name" value="Valyl/Leucyl/Isoleucyl-tRNA synthetase, editing domain"/>
    <property type="match status" value="1"/>
</dbReference>
<dbReference type="InterPro" id="IPR050081">
    <property type="entry name" value="Ile-tRNA_ligase"/>
</dbReference>
<dbReference type="Pfam" id="PF10568">
    <property type="entry name" value="Tom37"/>
    <property type="match status" value="1"/>
</dbReference>
<gene>
    <name evidence="17" type="ORF">C8A04DRAFT_36365</name>
</gene>
<dbReference type="SUPFAM" id="SSF52374">
    <property type="entry name" value="Nucleotidylyl transferase"/>
    <property type="match status" value="1"/>
</dbReference>
<dbReference type="Gene3D" id="1.10.730.20">
    <property type="match status" value="1"/>
</dbReference>
<name>A0AAN6V4T0_9PEZI</name>
<dbReference type="Pfam" id="PF00133">
    <property type="entry name" value="tRNA-synt_1"/>
    <property type="match status" value="1"/>
</dbReference>
<keyword evidence="6 12" id="KW-0067">ATP-binding</keyword>
<dbReference type="GO" id="GO:0032543">
    <property type="term" value="P:mitochondrial translation"/>
    <property type="evidence" value="ECO:0007669"/>
    <property type="project" value="TreeGrafter"/>
</dbReference>
<dbReference type="InterPro" id="IPR013155">
    <property type="entry name" value="M/V/L/I-tRNA-synth_anticd-bd"/>
</dbReference>
<evidence type="ECO:0000313" key="17">
    <source>
        <dbReference type="EMBL" id="KAK4144797.1"/>
    </source>
</evidence>
<dbReference type="PRINTS" id="PR00984">
    <property type="entry name" value="TRNASYNTHILE"/>
</dbReference>
<evidence type="ECO:0000256" key="5">
    <source>
        <dbReference type="ARBA" id="ARBA00022741"/>
    </source>
</evidence>
<dbReference type="CDD" id="cd07960">
    <property type="entry name" value="Anticodon_Ia_Ile_BEm"/>
    <property type="match status" value="1"/>
</dbReference>
<reference evidence="17" key="2">
    <citation type="submission" date="2023-05" db="EMBL/GenBank/DDBJ databases">
        <authorList>
            <consortium name="Lawrence Berkeley National Laboratory"/>
            <person name="Steindorff A."/>
            <person name="Hensen N."/>
            <person name="Bonometti L."/>
            <person name="Westerberg I."/>
            <person name="Brannstrom I.O."/>
            <person name="Guillou S."/>
            <person name="Cros-Aarteil S."/>
            <person name="Calhoun S."/>
            <person name="Haridas S."/>
            <person name="Kuo A."/>
            <person name="Mondo S."/>
            <person name="Pangilinan J."/>
            <person name="Riley R."/>
            <person name="Labutti K."/>
            <person name="Andreopoulos B."/>
            <person name="Lipzen A."/>
            <person name="Chen C."/>
            <person name="Yanf M."/>
            <person name="Daum C."/>
            <person name="Ng V."/>
            <person name="Clum A."/>
            <person name="Ohm R."/>
            <person name="Martin F."/>
            <person name="Silar P."/>
            <person name="Natvig D."/>
            <person name="Lalanne C."/>
            <person name="Gautier V."/>
            <person name="Ament-Velasquez S.L."/>
            <person name="Kruys A."/>
            <person name="Hutchinson M.I."/>
            <person name="Powell A.J."/>
            <person name="Barry K."/>
            <person name="Miller A.N."/>
            <person name="Grigoriev I.V."/>
            <person name="Debuchy R."/>
            <person name="Gladieux P."/>
            <person name="Thoren M.H."/>
            <person name="Johannesson H."/>
        </authorList>
    </citation>
    <scope>NUCLEOTIDE SEQUENCE</scope>
    <source>
        <strain evidence="17">CBS 141.50</strain>
    </source>
</reference>
<accession>A0AAN6V4T0</accession>
<dbReference type="Pfam" id="PF08264">
    <property type="entry name" value="Anticodon_1"/>
    <property type="match status" value="1"/>
</dbReference>
<sequence>MALQLHVWGPAFGLPSLDAECLAAIAYLTQSVATSDYQLIQSSPSAVPTQHLPALYDSQTSTWKSGFSSIAAHIRSNVPSTHPRSISTSPSPSPTTANSTAYTTFLTAHAAPLLAVSLYVSSTNYTATTRPAYSAVLPLPLPWTEPPAVRAAMARRAAHLGLSSLDADAVLAREREEERRVAAEGWVTVPASLGGGGSKKKSVEGAMSPEQKARIKLERVAGEVLDVLGEVEWGKDGATGGGVTREARCLAFGYLALMLVPDVPRPWLRDIMQARYPGLCEFVSTFRWEVFPDGRELPWTEGRKDQQGGSTVGLRFVRGIMWEVPIVGEWWSRWWTTRKKREVFNSKCVKSGSGGDLLLLIGAGLGLASLGAGIFMYRGLPPFGEAVQLWKRPAVTLSSFGAAGAMFSGALYGVQGPRASPQSREQYIQRCADDFYAWQATHRPADNEFVLHDGPPYANGSLHAGHALNKILKDIILRVKVQQGRRVSYIPGWDCHGLPIELKAVDAAAGKHMSPGAIRSAARELASKTVLSQMESFRSYAVMADWDARWTTMDMAYEIRQLRLFQKMARRGLVYRRYKPVYWSPSSGTALAEAELEYNENHVSKAAYVRFHVVQGTQNLPGLGTGFDGRVYALIWTTTPWTLPANQAIAAHEELRYHIVKVSSDAYLVAENCLERVAQSLGWEDGQFEVAGSVMGNELGGLRYVNVLRGKNAEPQPFIHAPFVTDVSGSGLVHCAPGHGFDDYLTCLSLGISAIAPVDNDGLFTEEALPDQPDLLRGTPVLEGGSAAVIKILGEDILDVHKYRHKYPYDWRTKKPVIIRATAQWFADVFCIKDDALSAIDRVQFVPENGKTRLESFVKGRSEWCISRQRAWGVPIPALYEPNGDALMTNEVVDHIISVIQEQGTDAWWNDAPDDPVWIPESLRGQAQQYVRGKDTMDVWFDSGTSWAMLGDKQADLYLEGSDQHRGWFQSSLLTRVAATGRHNSLTSSSTSTTNTLGLSPFKTLITHGFTLDEKGKKMSKSLGNIISADQVMDGSLVPLLKPKKKAGGSTTPVKDALGPDALRLWVASSDYTRDITLAKTALLTNHQTLLKYRTTIKMLTGSMHEAARTAPLTAVDQIALLQLRDVMAEVARHYDAHEFNKAFAALNRWITNDLSAFYLEALKDRLYCGDGGGVLEPIFLGFLRMLAPVTPVLVEEAWEHRPAWMKEGEPLGDAAVVLEHPLKQLYDAPVVVNPARVTRDEAELRRALPVLMRVHAAIKAASELARADKVLGSSLQCDVVLEIPPEGSTVLEVLSQLKDELEAVFVVSSVEVKTTAGGDVAESGADAQWKYCEEFEVDGSACTAWVLPPKQAKCPRCWRYVAPKEDELCGRCEEVVGESVQ</sequence>
<evidence type="ECO:0000256" key="12">
    <source>
        <dbReference type="RuleBase" id="RU363035"/>
    </source>
</evidence>
<evidence type="ECO:0000256" key="2">
    <source>
        <dbReference type="ARBA" id="ARBA00005594"/>
    </source>
</evidence>
<dbReference type="EC" id="6.1.1.5" evidence="3"/>
<dbReference type="SUPFAM" id="SSF47323">
    <property type="entry name" value="Anticodon-binding domain of a subclass of class I aminoacyl-tRNA synthetases"/>
    <property type="match status" value="1"/>
</dbReference>
<dbReference type="InterPro" id="IPR009008">
    <property type="entry name" value="Val/Leu/Ile-tRNA-synth_edit"/>
</dbReference>
<dbReference type="Gene3D" id="1.10.10.830">
    <property type="entry name" value="Ile-tRNA synthetase CP2 domain-like"/>
    <property type="match status" value="1"/>
</dbReference>
<feature type="domain" description="Mitochondrial outer membrane transport complex Sam37/metaxin N-terminal" evidence="16">
    <location>
        <begin position="21"/>
        <end position="150"/>
    </location>
</feature>
<evidence type="ECO:0000256" key="9">
    <source>
        <dbReference type="ARBA" id="ARBA00032665"/>
    </source>
</evidence>
<dbReference type="GO" id="GO:0004822">
    <property type="term" value="F:isoleucine-tRNA ligase activity"/>
    <property type="evidence" value="ECO:0007669"/>
    <property type="project" value="UniProtKB-EC"/>
</dbReference>
<dbReference type="RefSeq" id="XP_062638168.1">
    <property type="nucleotide sequence ID" value="XM_062783504.1"/>
</dbReference>
<evidence type="ECO:0000256" key="11">
    <source>
        <dbReference type="ARBA" id="ARBA00068280"/>
    </source>
</evidence>
<dbReference type="GO" id="GO:0000049">
    <property type="term" value="F:tRNA binding"/>
    <property type="evidence" value="ECO:0007669"/>
    <property type="project" value="InterPro"/>
</dbReference>
<dbReference type="Proteomes" id="UP001302676">
    <property type="component" value="Unassembled WGS sequence"/>
</dbReference>
<dbReference type="InterPro" id="IPR019564">
    <property type="entry name" value="Sam37/metaxin_N"/>
</dbReference>
<dbReference type="InterPro" id="IPR002301">
    <property type="entry name" value="Ile-tRNA-ligase"/>
</dbReference>
<dbReference type="CDD" id="cd03078">
    <property type="entry name" value="GST_N_Metaxin1_like"/>
    <property type="match status" value="1"/>
</dbReference>
<dbReference type="GO" id="GO:0006428">
    <property type="term" value="P:isoleucyl-tRNA aminoacylation"/>
    <property type="evidence" value="ECO:0007669"/>
    <property type="project" value="InterPro"/>
</dbReference>
<evidence type="ECO:0000256" key="7">
    <source>
        <dbReference type="ARBA" id="ARBA00022917"/>
    </source>
</evidence>
<dbReference type="PANTHER" id="PTHR42765">
    <property type="entry name" value="SOLEUCYL-TRNA SYNTHETASE"/>
    <property type="match status" value="1"/>
</dbReference>
<comment type="subcellular location">
    <subcellularLocation>
        <location evidence="1">Mitochondrion</location>
    </subcellularLocation>
</comment>
<dbReference type="GeneID" id="87820117"/>
<dbReference type="NCBIfam" id="TIGR00392">
    <property type="entry name" value="ileS"/>
    <property type="match status" value="1"/>
</dbReference>
<evidence type="ECO:0000259" key="14">
    <source>
        <dbReference type="Pfam" id="PF00133"/>
    </source>
</evidence>
<dbReference type="GO" id="GO:0001401">
    <property type="term" value="C:SAM complex"/>
    <property type="evidence" value="ECO:0007669"/>
    <property type="project" value="InterPro"/>
</dbReference>
<keyword evidence="4 12" id="KW-0436">Ligase</keyword>
<comment type="caution">
    <text evidence="17">The sequence shown here is derived from an EMBL/GenBank/DDBJ whole genome shotgun (WGS) entry which is preliminary data.</text>
</comment>
<comment type="similarity">
    <text evidence="2 12">Belongs to the class-I aminoacyl-tRNA synthetase family.</text>
</comment>
<dbReference type="Gene3D" id="3.40.50.620">
    <property type="entry name" value="HUPs"/>
    <property type="match status" value="2"/>
</dbReference>
<protein>
    <recommendedName>
        <fullName evidence="11">Isoleucine--tRNA ligase, mitochondrial</fullName>
        <ecNumber evidence="3">6.1.1.5</ecNumber>
    </recommendedName>
    <alternativeName>
        <fullName evidence="9">Isoleucyl-tRNA synthetase</fullName>
    </alternativeName>
</protein>
<dbReference type="PANTHER" id="PTHR42765:SF1">
    <property type="entry name" value="ISOLEUCINE--TRNA LIGASE, MITOCHONDRIAL"/>
    <property type="match status" value="1"/>
</dbReference>
<evidence type="ECO:0000256" key="10">
    <source>
        <dbReference type="ARBA" id="ARBA00048359"/>
    </source>
</evidence>
<keyword evidence="7 12" id="KW-0648">Protein biosynthesis</keyword>
<dbReference type="InterPro" id="IPR002300">
    <property type="entry name" value="aa-tRNA-synth_Ia"/>
</dbReference>
<evidence type="ECO:0000256" key="6">
    <source>
        <dbReference type="ARBA" id="ARBA00022840"/>
    </source>
</evidence>
<keyword evidence="8 12" id="KW-0030">Aminoacyl-tRNA synthetase</keyword>
<dbReference type="PROSITE" id="PS00178">
    <property type="entry name" value="AA_TRNA_LIGASE_I"/>
    <property type="match status" value="1"/>
</dbReference>
<keyword evidence="18" id="KW-1185">Reference proteome</keyword>
<dbReference type="InterPro" id="IPR033708">
    <property type="entry name" value="Anticodon_Ile_BEm"/>
</dbReference>
<dbReference type="InterPro" id="IPR014729">
    <property type="entry name" value="Rossmann-like_a/b/a_fold"/>
</dbReference>
<evidence type="ECO:0000259" key="16">
    <source>
        <dbReference type="Pfam" id="PF10568"/>
    </source>
</evidence>
<evidence type="ECO:0000259" key="15">
    <source>
        <dbReference type="Pfam" id="PF08264"/>
    </source>
</evidence>
<feature type="region of interest" description="Disordered" evidence="13">
    <location>
        <begin position="78"/>
        <end position="98"/>
    </location>
</feature>
<feature type="compositionally biased region" description="Low complexity" evidence="13">
    <location>
        <begin position="79"/>
        <end position="98"/>
    </location>
</feature>
<evidence type="ECO:0000256" key="8">
    <source>
        <dbReference type="ARBA" id="ARBA00023146"/>
    </source>
</evidence>
<dbReference type="GO" id="GO:0002161">
    <property type="term" value="F:aminoacyl-tRNA deacylase activity"/>
    <property type="evidence" value="ECO:0007669"/>
    <property type="project" value="InterPro"/>
</dbReference>
<comment type="catalytic activity">
    <reaction evidence="10">
        <text>tRNA(Ile) + L-isoleucine + ATP = L-isoleucyl-tRNA(Ile) + AMP + diphosphate</text>
        <dbReference type="Rhea" id="RHEA:11060"/>
        <dbReference type="Rhea" id="RHEA-COMP:9666"/>
        <dbReference type="Rhea" id="RHEA-COMP:9695"/>
        <dbReference type="ChEBI" id="CHEBI:30616"/>
        <dbReference type="ChEBI" id="CHEBI:33019"/>
        <dbReference type="ChEBI" id="CHEBI:58045"/>
        <dbReference type="ChEBI" id="CHEBI:78442"/>
        <dbReference type="ChEBI" id="CHEBI:78528"/>
        <dbReference type="ChEBI" id="CHEBI:456215"/>
        <dbReference type="EC" id="6.1.1.5"/>
    </reaction>
</comment>
<reference evidence="17" key="1">
    <citation type="journal article" date="2023" name="Mol. Phylogenet. Evol.">
        <title>Genome-scale phylogeny and comparative genomics of the fungal order Sordariales.</title>
        <authorList>
            <person name="Hensen N."/>
            <person name="Bonometti L."/>
            <person name="Westerberg I."/>
            <person name="Brannstrom I.O."/>
            <person name="Guillou S."/>
            <person name="Cros-Aarteil S."/>
            <person name="Calhoun S."/>
            <person name="Haridas S."/>
            <person name="Kuo A."/>
            <person name="Mondo S."/>
            <person name="Pangilinan J."/>
            <person name="Riley R."/>
            <person name="LaButti K."/>
            <person name="Andreopoulos B."/>
            <person name="Lipzen A."/>
            <person name="Chen C."/>
            <person name="Yan M."/>
            <person name="Daum C."/>
            <person name="Ng V."/>
            <person name="Clum A."/>
            <person name="Steindorff A."/>
            <person name="Ohm R.A."/>
            <person name="Martin F."/>
            <person name="Silar P."/>
            <person name="Natvig D.O."/>
            <person name="Lalanne C."/>
            <person name="Gautier V."/>
            <person name="Ament-Velasquez S.L."/>
            <person name="Kruys A."/>
            <person name="Hutchinson M.I."/>
            <person name="Powell A.J."/>
            <person name="Barry K."/>
            <person name="Miller A.N."/>
            <person name="Grigoriev I.V."/>
            <person name="Debuchy R."/>
            <person name="Gladieux P."/>
            <person name="Hiltunen Thoren M."/>
            <person name="Johannesson H."/>
        </authorList>
    </citation>
    <scope>NUCLEOTIDE SEQUENCE</scope>
    <source>
        <strain evidence="17">CBS 141.50</strain>
    </source>
</reference>
<feature type="domain" description="Methionyl/Valyl/Leucyl/Isoleucyl-tRNA synthetase anticodon-binding" evidence="15">
    <location>
        <begin position="1117"/>
        <end position="1227"/>
    </location>
</feature>
<keyword evidence="5 12" id="KW-0547">Nucleotide-binding</keyword>
<evidence type="ECO:0000313" key="18">
    <source>
        <dbReference type="Proteomes" id="UP001302676"/>
    </source>
</evidence>